<accession>A0AAN9TSS1</accession>
<protein>
    <submittedName>
        <fullName evidence="1">Uncharacterized protein</fullName>
    </submittedName>
</protein>
<proteinExistence type="predicted"/>
<comment type="caution">
    <text evidence="1">The sequence shown here is derived from an EMBL/GenBank/DDBJ whole genome shotgun (WGS) entry which is preliminary data.</text>
</comment>
<keyword evidence="2" id="KW-1185">Reference proteome</keyword>
<evidence type="ECO:0000313" key="2">
    <source>
        <dbReference type="Proteomes" id="UP001367676"/>
    </source>
</evidence>
<name>A0AAN9TSS1_9HEMI</name>
<dbReference type="AlphaFoldDB" id="A0AAN9TSS1"/>
<evidence type="ECO:0000313" key="1">
    <source>
        <dbReference type="EMBL" id="KAK7602221.1"/>
    </source>
</evidence>
<sequence length="415" mass="48167">MAAHSQEVEFCPEFASVIKVFQELSENDPFPNLNFDDSIMRVDYDVKEYWLHVGFVPCDLLDGAVIRKAFRDLCRLLSLSAKPKNKTLNLACLLSTQLRSPTDHHCLLVDQEKFRSTFRMCNPYSIENVLISSEDEEDFGEPRRNFMYDFLSSVDEMDEEEVLVFGPAFAAIIATLKKCSGQAAANKIFFLKDNLKKFYPQLRKLTVRLPAKANLISLLYKAKEAVHGECNENNLVLGCMFAYHKQDLTAEIKEMLDTLVLKSYRYTSMQLLTFVDEVTKAYGCSVDLYRQLTDCINPIKSSWRAYARFMSEYGPEREPVEGEQNDLFWMYARQFNSRVFPELTYNNNWPLCNLSADLLDLKLNPDKVEAWPVLGPTYQNLTKYKRSKSHLAYPKDHHKWALEIHDIMNTRNLRL</sequence>
<dbReference type="EMBL" id="JBBCAQ010000010">
    <property type="protein sequence ID" value="KAK7602221.1"/>
    <property type="molecule type" value="Genomic_DNA"/>
</dbReference>
<organism evidence="1 2">
    <name type="scientific">Parthenolecanium corni</name>
    <dbReference type="NCBI Taxonomy" id="536013"/>
    <lineage>
        <taxon>Eukaryota</taxon>
        <taxon>Metazoa</taxon>
        <taxon>Ecdysozoa</taxon>
        <taxon>Arthropoda</taxon>
        <taxon>Hexapoda</taxon>
        <taxon>Insecta</taxon>
        <taxon>Pterygota</taxon>
        <taxon>Neoptera</taxon>
        <taxon>Paraneoptera</taxon>
        <taxon>Hemiptera</taxon>
        <taxon>Sternorrhyncha</taxon>
        <taxon>Coccoidea</taxon>
        <taxon>Coccidae</taxon>
        <taxon>Parthenolecanium</taxon>
    </lineage>
</organism>
<dbReference type="Proteomes" id="UP001367676">
    <property type="component" value="Unassembled WGS sequence"/>
</dbReference>
<gene>
    <name evidence="1" type="ORF">V9T40_009662</name>
</gene>
<reference evidence="1 2" key="1">
    <citation type="submission" date="2024-03" db="EMBL/GenBank/DDBJ databases">
        <title>Adaptation during the transition from Ophiocordyceps entomopathogen to insect associate is accompanied by gene loss and intensified selection.</title>
        <authorList>
            <person name="Ward C.M."/>
            <person name="Onetto C.A."/>
            <person name="Borneman A.R."/>
        </authorList>
    </citation>
    <scope>NUCLEOTIDE SEQUENCE [LARGE SCALE GENOMIC DNA]</scope>
    <source>
        <strain evidence="1">AWRI1</strain>
        <tissue evidence="1">Single Adult Female</tissue>
    </source>
</reference>